<dbReference type="GO" id="GO:0006281">
    <property type="term" value="P:DNA repair"/>
    <property type="evidence" value="ECO:0007669"/>
    <property type="project" value="UniProtKB-UniRule"/>
</dbReference>
<reference evidence="13" key="5">
    <citation type="submission" date="2025-09" db="UniProtKB">
        <authorList>
            <consortium name="Ensembl"/>
        </authorList>
    </citation>
    <scope>IDENTIFICATION</scope>
</reference>
<sequence length="892" mass="98308">MNSNTASILGCVADFRLSLTSSESQTRGRGVQLLSQVLEECYTSLSEREVEVLVAFYENRLKDHYAITPHVLHGLKALAKCTVLPKGSAVSILKSLFQDVHVQSHGLANEFDCIPNHAELKGLGPDFVFGFVQAVDGERDPRNLLLAFQIARNIIHRGYNLSQFTEELFEVTSCYFPIDFTPVCRILTSFPSFLLPLIIEKLDSDMQNAKVDSLQTLAACASVYGHKELSDFLPSLWSSIRREVFQTASESVESAGLSALRALTSCLCRSVLTSNSEDSLHVFLDLVLKDCQHHLCEPDLKLVWPSAKLLQAASGASYRASLIVTAVVLPTLLEQYSSRTQVLIVLFCFLSLALSEETVLQPFRKSLCSVVFSALAESNASLQITAAKVLTKLGQQPGVLAQPDVEMAVDHLSRLVLEEHDAKQEIFSGMREDDFDLLPGQSRDAGRQRCIMALASVSTQPSLVRESAPVLLQMLAAAHTGSRIFSVEEVVSVCCSLQRIADQTPNTEEMGHFFHDVVIPRLLTLSLHAALQGKLATTMAAQAVYLFLDGDVSFLPENDCPSKIQLLRVRRPAFFLFISCPGGRLNLVDIPEFDRLLGQLEELSCTSTHPFSYTSAAKCFAGLINKRAAGQTLDGVLEKTLRRISVTLDNQSSAQRIQAFNLLVWMTKALLLRYHPLSAVLTDKVFSLMSDCLLASQAADCFELLMSDSPDVLNRSCHADVRIMYRQRFFAENSGKIVQGFNCAEQGKKSVYLKALSHIVNNLPRQVQLTELPSLLPVLLEALSCPDQVVQLSTLCCLQPALLDPPPALSTQLEALFSRLLPLTASPSMKVRIASLRCVHALSQLPEHMVLPFRAQVLRALASPLDDKKRLVRKEAVLARGEWFLIGSPGGR</sequence>
<reference evidence="14" key="1">
    <citation type="journal article" date="2014" name="Science">
        <title>Nonhuman genetics. Genomic basis for the convergent evolution of electric organs.</title>
        <authorList>
            <person name="Gallant J.R."/>
            <person name="Traeger L.L."/>
            <person name="Volkening J.D."/>
            <person name="Moffett H."/>
            <person name="Chen P.H."/>
            <person name="Novina C.D."/>
            <person name="Phillips G.N.Jr."/>
            <person name="Anand R."/>
            <person name="Wells G.B."/>
            <person name="Pinch M."/>
            <person name="Guth R."/>
            <person name="Unguez G.A."/>
            <person name="Albert J.S."/>
            <person name="Zakon H.H."/>
            <person name="Samanta M.P."/>
            <person name="Sussman M.R."/>
        </authorList>
    </citation>
    <scope>NUCLEOTIDE SEQUENCE [LARGE SCALE GENOMIC DNA]</scope>
</reference>
<evidence type="ECO:0000259" key="11">
    <source>
        <dbReference type="Pfam" id="PF12460"/>
    </source>
</evidence>
<dbReference type="GO" id="GO:0071817">
    <property type="term" value="C:MMXD complex"/>
    <property type="evidence" value="ECO:0007669"/>
    <property type="project" value="TreeGrafter"/>
</dbReference>
<organism evidence="13 14">
    <name type="scientific">Electrophorus electricus</name>
    <name type="common">Electric eel</name>
    <name type="synonym">Gymnotus electricus</name>
    <dbReference type="NCBI Taxonomy" id="8005"/>
    <lineage>
        <taxon>Eukaryota</taxon>
        <taxon>Metazoa</taxon>
        <taxon>Chordata</taxon>
        <taxon>Craniata</taxon>
        <taxon>Vertebrata</taxon>
        <taxon>Euteleostomi</taxon>
        <taxon>Actinopterygii</taxon>
        <taxon>Neopterygii</taxon>
        <taxon>Teleostei</taxon>
        <taxon>Ostariophysi</taxon>
        <taxon>Gymnotiformes</taxon>
        <taxon>Gymnotoidei</taxon>
        <taxon>Gymnotidae</taxon>
        <taxon>Electrophorus</taxon>
    </lineage>
</organism>
<comment type="function">
    <text evidence="10">Key component of the cytosolic iron-sulfur protein assembly (CIA) complex, a multiprotein complex that mediates the incorporation of iron-sulfur cluster into apoproteins specifically involved in DNA metabolism and genomic integrity. In the CIA complex, MMS19 acts as an adapter between early-acting CIA components and a subset of cellular target iron-sulfur proteins.</text>
</comment>
<keyword evidence="5" id="KW-0677">Repeat</keyword>
<dbReference type="Ensembl" id="ENSEEET00000006863.2">
    <property type="protein sequence ID" value="ENSEEEP00000006769.2"/>
    <property type="gene ID" value="ENSEEEG00000003561.2"/>
</dbReference>
<accession>A0A4W4E689</accession>
<dbReference type="InterPro" id="IPR039920">
    <property type="entry name" value="MMS19"/>
</dbReference>
<evidence type="ECO:0000256" key="3">
    <source>
        <dbReference type="ARBA" id="ARBA00009340"/>
    </source>
</evidence>
<evidence type="ECO:0000256" key="9">
    <source>
        <dbReference type="ARBA" id="ARBA00023242"/>
    </source>
</evidence>
<comment type="subcellular location">
    <subcellularLocation>
        <location evidence="2 10">Cytoplasm</location>
        <location evidence="2 10">Cytoskeleton</location>
        <location evidence="2 10">Spindle</location>
    </subcellularLocation>
    <subcellularLocation>
        <location evidence="1 10">Nucleus</location>
    </subcellularLocation>
</comment>
<keyword evidence="8 10" id="KW-0206">Cytoskeleton</keyword>
<dbReference type="InterPro" id="IPR024687">
    <property type="entry name" value="MMS19_C"/>
</dbReference>
<keyword evidence="7 10" id="KW-0234">DNA repair</keyword>
<reference evidence="14" key="2">
    <citation type="journal article" date="2017" name="Sci. Adv.">
        <title>A tail of two voltages: Proteomic comparison of the three electric organs of the electric eel.</title>
        <authorList>
            <person name="Traeger L.L."/>
            <person name="Sabat G."/>
            <person name="Barrett-Wilt G.A."/>
            <person name="Wells G.B."/>
            <person name="Sussman M.R."/>
        </authorList>
    </citation>
    <scope>NUCLEOTIDE SEQUENCE [LARGE SCALE GENOMIC DNA]</scope>
</reference>
<evidence type="ECO:0000256" key="6">
    <source>
        <dbReference type="ARBA" id="ARBA00022763"/>
    </source>
</evidence>
<evidence type="ECO:0000256" key="2">
    <source>
        <dbReference type="ARBA" id="ARBA00004186"/>
    </source>
</evidence>
<dbReference type="InterPro" id="IPR029240">
    <property type="entry name" value="MMS19_N"/>
</dbReference>
<proteinExistence type="inferred from homology"/>
<comment type="similarity">
    <text evidence="3 10">Belongs to the MET18/MMS19 family.</text>
</comment>
<dbReference type="PANTHER" id="PTHR12891:SF0">
    <property type="entry name" value="MMS19 NUCLEOTIDE EXCISION REPAIR PROTEIN HOMOLOG"/>
    <property type="match status" value="1"/>
</dbReference>
<evidence type="ECO:0000256" key="5">
    <source>
        <dbReference type="ARBA" id="ARBA00022737"/>
    </source>
</evidence>
<evidence type="ECO:0000256" key="7">
    <source>
        <dbReference type="ARBA" id="ARBA00023204"/>
    </source>
</evidence>
<feature type="domain" description="MMS19 N-terminal" evidence="12">
    <location>
        <begin position="189"/>
        <end position="246"/>
    </location>
</feature>
<name>A0A4W4E689_ELEEL</name>
<dbReference type="AlphaFoldDB" id="A0A4W4E689"/>
<reference evidence="13" key="4">
    <citation type="submission" date="2025-08" db="UniProtKB">
        <authorList>
            <consortium name="Ensembl"/>
        </authorList>
    </citation>
    <scope>IDENTIFICATION</scope>
</reference>
<dbReference type="InterPro" id="IPR011989">
    <property type="entry name" value="ARM-like"/>
</dbReference>
<dbReference type="GeneTree" id="ENSGT00390000015583"/>
<keyword evidence="4 10" id="KW-0963">Cytoplasm</keyword>
<evidence type="ECO:0000256" key="8">
    <source>
        <dbReference type="ARBA" id="ARBA00023212"/>
    </source>
</evidence>
<gene>
    <name evidence="13" type="primary">MMS19</name>
</gene>
<comment type="subunit">
    <text evidence="10">Component of the CIA complex.</text>
</comment>
<dbReference type="GO" id="GO:0005634">
    <property type="term" value="C:nucleus"/>
    <property type="evidence" value="ECO:0007669"/>
    <property type="project" value="UniProtKB-SubCell"/>
</dbReference>
<dbReference type="PANTHER" id="PTHR12891">
    <property type="entry name" value="DNA REPAIR/TRANSCRIPTION PROTEIN MET18/MMS19"/>
    <property type="match status" value="1"/>
</dbReference>
<dbReference type="InterPro" id="IPR016024">
    <property type="entry name" value="ARM-type_fold"/>
</dbReference>
<dbReference type="SUPFAM" id="SSF48371">
    <property type="entry name" value="ARM repeat"/>
    <property type="match status" value="1"/>
</dbReference>
<keyword evidence="9 10" id="KW-0539">Nucleus</keyword>
<dbReference type="Proteomes" id="UP000314983">
    <property type="component" value="Chromosome 14"/>
</dbReference>
<dbReference type="Pfam" id="PF14500">
    <property type="entry name" value="MMS19_N"/>
    <property type="match status" value="2"/>
</dbReference>
<evidence type="ECO:0000256" key="10">
    <source>
        <dbReference type="RuleBase" id="RU367072"/>
    </source>
</evidence>
<dbReference type="FunFam" id="1.25.10.10:FF:000114">
    <property type="entry name" value="MMS19 nucleotide excision repair protein homolog isoform X2"/>
    <property type="match status" value="1"/>
</dbReference>
<dbReference type="GO" id="GO:0051604">
    <property type="term" value="P:protein maturation"/>
    <property type="evidence" value="ECO:0007669"/>
    <property type="project" value="UniProtKB-UniRule"/>
</dbReference>
<dbReference type="GO" id="GO:0016226">
    <property type="term" value="P:iron-sulfur cluster assembly"/>
    <property type="evidence" value="ECO:0007669"/>
    <property type="project" value="UniProtKB-UniRule"/>
</dbReference>
<evidence type="ECO:0000313" key="14">
    <source>
        <dbReference type="Proteomes" id="UP000314983"/>
    </source>
</evidence>
<evidence type="ECO:0000313" key="13">
    <source>
        <dbReference type="Ensembl" id="ENSEEEP00000006769.2"/>
    </source>
</evidence>
<dbReference type="Pfam" id="PF12460">
    <property type="entry name" value="MMS19_C"/>
    <property type="match status" value="1"/>
</dbReference>
<dbReference type="Gene3D" id="1.25.10.10">
    <property type="entry name" value="Leucine-rich Repeat Variant"/>
    <property type="match status" value="2"/>
</dbReference>
<dbReference type="GO" id="GO:0097361">
    <property type="term" value="C:cytosolic [4Fe-4S] assembly targeting complex"/>
    <property type="evidence" value="ECO:0007669"/>
    <property type="project" value="UniProtKB-UniRule"/>
</dbReference>
<evidence type="ECO:0000256" key="1">
    <source>
        <dbReference type="ARBA" id="ARBA00004123"/>
    </source>
</evidence>
<keyword evidence="14" id="KW-1185">Reference proteome</keyword>
<protein>
    <recommendedName>
        <fullName evidence="10">MMS19 nucleotide excision repair protein</fullName>
    </recommendedName>
</protein>
<evidence type="ECO:0000256" key="4">
    <source>
        <dbReference type="ARBA" id="ARBA00022490"/>
    </source>
</evidence>
<reference evidence="13" key="3">
    <citation type="submission" date="2020-05" db="EMBL/GenBank/DDBJ databases">
        <title>Electrophorus electricus (electric eel) genome, fEleEle1, primary haplotype.</title>
        <authorList>
            <person name="Myers G."/>
            <person name="Meyer A."/>
            <person name="Fedrigo O."/>
            <person name="Formenti G."/>
            <person name="Rhie A."/>
            <person name="Tracey A."/>
            <person name="Sims Y."/>
            <person name="Jarvis E.D."/>
        </authorList>
    </citation>
    <scope>NUCLEOTIDE SEQUENCE [LARGE SCALE GENOMIC DNA]</scope>
</reference>
<evidence type="ECO:0000259" key="12">
    <source>
        <dbReference type="Pfam" id="PF14500"/>
    </source>
</evidence>
<feature type="domain" description="MMS19 N-terminal" evidence="12">
    <location>
        <begin position="17"/>
        <end position="182"/>
    </location>
</feature>
<keyword evidence="6 10" id="KW-0227">DNA damage</keyword>
<feature type="domain" description="MMS19 C-terminal" evidence="11">
    <location>
        <begin position="542"/>
        <end position="842"/>
    </location>
</feature>